<dbReference type="RefSeq" id="WP_130389914.1">
    <property type="nucleotide sequence ID" value="NZ_SGXM01000001.1"/>
</dbReference>
<name>A0A4V2FHY6_9BURK</name>
<keyword evidence="3" id="KW-1185">Reference proteome</keyword>
<dbReference type="Gene3D" id="2.40.160.170">
    <property type="match status" value="1"/>
</dbReference>
<evidence type="ECO:0008006" key="4">
    <source>
        <dbReference type="Google" id="ProtNLM"/>
    </source>
</evidence>
<evidence type="ECO:0000313" key="3">
    <source>
        <dbReference type="Proteomes" id="UP000291078"/>
    </source>
</evidence>
<sequence>MKQFLLSAAVVAAALGSPALHAHEVYAGIGTEGVGAGFAYALDDHFNARAEINGFALSRNFSSGDLNFDARAKLLHGGLYADWFPAPASVPFRLVAGVLVGDDRVNATASSANGTYDINGVVVPANGETVTARVRFPTARPYLGIGFGHTPNGKAGFSMYFDLGVAYGRPRVDLNVPASLAAQAGQANVDAERQELQDKADKLRFYPIVKIGVTYRF</sequence>
<organism evidence="2 3">
    <name type="scientific">Cupriavidus agavae</name>
    <dbReference type="NCBI Taxonomy" id="1001822"/>
    <lineage>
        <taxon>Bacteria</taxon>
        <taxon>Pseudomonadati</taxon>
        <taxon>Pseudomonadota</taxon>
        <taxon>Betaproteobacteria</taxon>
        <taxon>Burkholderiales</taxon>
        <taxon>Burkholderiaceae</taxon>
        <taxon>Cupriavidus</taxon>
    </lineage>
</organism>
<comment type="caution">
    <text evidence="2">The sequence shown here is derived from an EMBL/GenBank/DDBJ whole genome shotgun (WGS) entry which is preliminary data.</text>
</comment>
<accession>A0A4V2FHY6</accession>
<dbReference type="EMBL" id="SGXM01000001">
    <property type="protein sequence ID" value="RZT41909.1"/>
    <property type="molecule type" value="Genomic_DNA"/>
</dbReference>
<proteinExistence type="predicted"/>
<dbReference type="OrthoDB" id="517121at2"/>
<keyword evidence="1" id="KW-0732">Signal</keyword>
<evidence type="ECO:0000313" key="2">
    <source>
        <dbReference type="EMBL" id="RZT41909.1"/>
    </source>
</evidence>
<reference evidence="2 3" key="1">
    <citation type="journal article" date="2015" name="Stand. Genomic Sci.">
        <title>Genomic Encyclopedia of Bacterial and Archaeal Type Strains, Phase III: the genomes of soil and plant-associated and newly described type strains.</title>
        <authorList>
            <person name="Whitman W.B."/>
            <person name="Woyke T."/>
            <person name="Klenk H.P."/>
            <person name="Zhou Y."/>
            <person name="Lilburn T.G."/>
            <person name="Beck B.J."/>
            <person name="De Vos P."/>
            <person name="Vandamme P."/>
            <person name="Eisen J.A."/>
            <person name="Garrity G."/>
            <person name="Hugenholtz P."/>
            <person name="Kyrpides N.C."/>
        </authorList>
    </citation>
    <scope>NUCLEOTIDE SEQUENCE [LARGE SCALE GENOMIC DNA]</scope>
    <source>
        <strain evidence="2 3">ASC-9842</strain>
    </source>
</reference>
<evidence type="ECO:0000256" key="1">
    <source>
        <dbReference type="SAM" id="SignalP"/>
    </source>
</evidence>
<protein>
    <recommendedName>
        <fullName evidence="4">Porin family protein</fullName>
    </recommendedName>
</protein>
<feature type="signal peptide" evidence="1">
    <location>
        <begin position="1"/>
        <end position="22"/>
    </location>
</feature>
<feature type="chain" id="PRO_5020241604" description="Porin family protein" evidence="1">
    <location>
        <begin position="23"/>
        <end position="217"/>
    </location>
</feature>
<dbReference type="AlphaFoldDB" id="A0A4V2FHY6"/>
<gene>
    <name evidence="2" type="ORF">EV147_0925</name>
</gene>
<dbReference type="Proteomes" id="UP000291078">
    <property type="component" value="Unassembled WGS sequence"/>
</dbReference>